<accession>A0A3E0WLR1</accession>
<name>A0A3E0WLR1_9BACI</name>
<feature type="coiled-coil region" evidence="2">
    <location>
        <begin position="71"/>
        <end position="128"/>
    </location>
</feature>
<gene>
    <name evidence="4" type="ORF">CAI16_15175</name>
</gene>
<evidence type="ECO:0000256" key="2">
    <source>
        <dbReference type="SAM" id="Coils"/>
    </source>
</evidence>
<comment type="similarity">
    <text evidence="1">In the N-terminal section; belongs to the LXG family.</text>
</comment>
<dbReference type="InterPro" id="IPR006829">
    <property type="entry name" value="LXG_dom"/>
</dbReference>
<sequence length="526" mass="58006">MKVLQMSEIIEGLQQLIQQKEKEKVQILALRDQMNNFISLDDAFTGEGGESIKDHFTTLHLNTVILFNLFLETYLNALKELLSTVQAFEKNNGFIHSEFIEMDVRKSLNQLEDESNAIIEQINNEYSQISDLAGFGKVSPYLLNQQIAAARNQSKKTIKQLVNFDKQSIASLKVSVNTIDDVASFITKVCSWTSNGIFLTEQQIKEIEHFYSKSNIIQNMIDSATKLSIQQGDSTMQGEIASWIGNLNNTSKVYGVAKSTIAFQILNSNMLELTRDGNGNYIVTASSSWKNVNGKYNSKLAQNIHKILKYGDSKATNPIKRHLSKYNKAPSGVLKQLIGMKPATTRLSFGKIADGYSNVLVLDKTSLKDYRMKVDWKKTADQFSDLNQSRNLLRRVPYAGIVLSVGFNTTEYYKEENRNKSFGEKTGRFAAGLGVDAGIAGITTGGAMIGSMVCPGVGTIIGGVVGAGIGIIGSVTLEDKIKDVGEDAGTWIEDRAKDFGELKDNLQGGINKIGDQTSDFLSSIFN</sequence>
<comment type="caution">
    <text evidence="4">The sequence shown here is derived from an EMBL/GenBank/DDBJ whole genome shotgun (WGS) entry which is preliminary data.</text>
</comment>
<evidence type="ECO:0000313" key="4">
    <source>
        <dbReference type="EMBL" id="RFA33349.1"/>
    </source>
</evidence>
<protein>
    <submittedName>
        <fullName evidence="4">Transposase</fullName>
    </submittedName>
</protein>
<dbReference type="PROSITE" id="PS51756">
    <property type="entry name" value="LXG"/>
    <property type="match status" value="1"/>
</dbReference>
<reference evidence="4 5" key="1">
    <citation type="submission" date="2017-05" db="EMBL/GenBank/DDBJ databases">
        <title>Virgibacillus sp. AK90 isolated from a saltern of Kakinada, India.</title>
        <authorList>
            <person name="Gupta V."/>
            <person name="Sidhu C."/>
            <person name="Korpole S."/>
            <person name="Pinnaka A.K."/>
        </authorList>
    </citation>
    <scope>NUCLEOTIDE SEQUENCE [LARGE SCALE GENOMIC DNA]</scope>
    <source>
        <strain evidence="4 5">AK90</strain>
    </source>
</reference>
<evidence type="ECO:0000259" key="3">
    <source>
        <dbReference type="PROSITE" id="PS51756"/>
    </source>
</evidence>
<feature type="coiled-coil region" evidence="2">
    <location>
        <begin position="3"/>
        <end position="33"/>
    </location>
</feature>
<dbReference type="Pfam" id="PF04740">
    <property type="entry name" value="LXG"/>
    <property type="match status" value="1"/>
</dbReference>
<evidence type="ECO:0000256" key="1">
    <source>
        <dbReference type="ARBA" id="ARBA00034117"/>
    </source>
</evidence>
<dbReference type="EMBL" id="NFZX01000039">
    <property type="protein sequence ID" value="RFA33349.1"/>
    <property type="molecule type" value="Genomic_DNA"/>
</dbReference>
<feature type="domain" description="LXG" evidence="3">
    <location>
        <begin position="1"/>
        <end position="230"/>
    </location>
</feature>
<proteinExistence type="inferred from homology"/>
<dbReference type="AlphaFoldDB" id="A0A3E0WLR1"/>
<keyword evidence="2" id="KW-0175">Coiled coil</keyword>
<organism evidence="4 5">
    <name type="scientific">Virgibacillus dokdonensis</name>
    <dbReference type="NCBI Taxonomy" id="302167"/>
    <lineage>
        <taxon>Bacteria</taxon>
        <taxon>Bacillati</taxon>
        <taxon>Bacillota</taxon>
        <taxon>Bacilli</taxon>
        <taxon>Bacillales</taxon>
        <taxon>Bacillaceae</taxon>
        <taxon>Virgibacillus</taxon>
    </lineage>
</organism>
<dbReference type="Proteomes" id="UP000256488">
    <property type="component" value="Unassembled WGS sequence"/>
</dbReference>
<evidence type="ECO:0000313" key="5">
    <source>
        <dbReference type="Proteomes" id="UP000256488"/>
    </source>
</evidence>